<dbReference type="InterPro" id="IPR022085">
    <property type="entry name" value="OpdG"/>
</dbReference>
<evidence type="ECO:0000313" key="2">
    <source>
        <dbReference type="Proteomes" id="UP000002035"/>
    </source>
</evidence>
<dbReference type="eggNOG" id="ENOG502SV2P">
    <property type="taxonomic scope" value="Eukaryota"/>
</dbReference>
<dbReference type="VEuPathDB" id="FungiDB:MCYG_05149"/>
<keyword evidence="2" id="KW-1185">Reference proteome</keyword>
<dbReference type="OMA" id="ATKWINY"/>
<proteinExistence type="predicted"/>
<dbReference type="PANTHER" id="PTHR38797">
    <property type="entry name" value="NUCLEAR PORE COMPLEX PROTEIN NUP85-RELATED"/>
    <property type="match status" value="1"/>
</dbReference>
<dbReference type="EMBL" id="DS995705">
    <property type="protein sequence ID" value="EEQ32330.1"/>
    <property type="molecule type" value="Genomic_DNA"/>
</dbReference>
<evidence type="ECO:0000313" key="1">
    <source>
        <dbReference type="EMBL" id="EEQ32330.1"/>
    </source>
</evidence>
<dbReference type="PANTHER" id="PTHR38797:SF4">
    <property type="entry name" value="NUCLEAR PORE COMPLEX PROTEIN NUP85"/>
    <property type="match status" value="1"/>
</dbReference>
<dbReference type="OrthoDB" id="3350591at2759"/>
<dbReference type="Proteomes" id="UP000002035">
    <property type="component" value="Unassembled WGS sequence"/>
</dbReference>
<dbReference type="GeneID" id="9230235"/>
<dbReference type="InterPro" id="IPR053204">
    <property type="entry name" value="Oxopyrrolidines_Biosynth-assoc"/>
</dbReference>
<dbReference type="Pfam" id="PF12311">
    <property type="entry name" value="DUF3632"/>
    <property type="match status" value="1"/>
</dbReference>
<gene>
    <name evidence="1" type="ORF">MCYG_05149</name>
</gene>
<accession>C5FR27</accession>
<reference evidence="2" key="1">
    <citation type="journal article" date="2012" name="MBio">
        <title>Comparative genome analysis of Trichophyton rubrum and related dermatophytes reveals candidate genes involved in infection.</title>
        <authorList>
            <person name="Martinez D.A."/>
            <person name="Oliver B.G."/>
            <person name="Graeser Y."/>
            <person name="Goldberg J.M."/>
            <person name="Li W."/>
            <person name="Martinez-Rossi N.M."/>
            <person name="Monod M."/>
            <person name="Shelest E."/>
            <person name="Barton R.C."/>
            <person name="Birch E."/>
            <person name="Brakhage A.A."/>
            <person name="Chen Z."/>
            <person name="Gurr S.J."/>
            <person name="Heiman D."/>
            <person name="Heitman J."/>
            <person name="Kosti I."/>
            <person name="Rossi A."/>
            <person name="Saif S."/>
            <person name="Samalova M."/>
            <person name="Saunders C.W."/>
            <person name="Shea T."/>
            <person name="Summerbell R.C."/>
            <person name="Xu J."/>
            <person name="Young S."/>
            <person name="Zeng Q."/>
            <person name="Birren B.W."/>
            <person name="Cuomo C.A."/>
            <person name="White T.C."/>
        </authorList>
    </citation>
    <scope>NUCLEOTIDE SEQUENCE [LARGE SCALE GENOMIC DNA]</scope>
    <source>
        <strain evidence="2">ATCC MYA-4605 / CBS 113480</strain>
    </source>
</reference>
<sequence length="257" mass="29226">MTSTYTQWLADAKEDSSFDLADLETLELYLGGSLGIDSAAEQLTEGKACQDVENIWVMLLVLSKCHSEILESIVSLIRTIFALRPSDDDESSEEWSVNIIRSFGVNWRDVHDALWSDRRQMKHVSDPAGQNWINYHAFSAACIREGILTDLYWAYIIIVDGLERKVRYPITPQQDADVAAACQYFIHGASHILRNGCQPEYGETLRGWGDESELWQGEKGLTPGRWTFWEERLDTLRLDEGFSDETREAARRGEAAI</sequence>
<dbReference type="RefSeq" id="XP_002845280.1">
    <property type="nucleotide sequence ID" value="XM_002845234.1"/>
</dbReference>
<dbReference type="AlphaFoldDB" id="C5FR27"/>
<protein>
    <submittedName>
        <fullName evidence="1">Uncharacterized protein</fullName>
    </submittedName>
</protein>
<dbReference type="HOGENOM" id="CLU_1081734_0_0_1"/>
<organism evidence="1 2">
    <name type="scientific">Arthroderma otae (strain ATCC MYA-4605 / CBS 113480)</name>
    <name type="common">Microsporum canis</name>
    <dbReference type="NCBI Taxonomy" id="554155"/>
    <lineage>
        <taxon>Eukaryota</taxon>
        <taxon>Fungi</taxon>
        <taxon>Dikarya</taxon>
        <taxon>Ascomycota</taxon>
        <taxon>Pezizomycotina</taxon>
        <taxon>Eurotiomycetes</taxon>
        <taxon>Eurotiomycetidae</taxon>
        <taxon>Onygenales</taxon>
        <taxon>Arthrodermataceae</taxon>
        <taxon>Microsporum</taxon>
    </lineage>
</organism>
<name>C5FR27_ARTOC</name>